<evidence type="ECO:0000313" key="2">
    <source>
        <dbReference type="Proteomes" id="UP000319557"/>
    </source>
</evidence>
<evidence type="ECO:0000313" key="1">
    <source>
        <dbReference type="EMBL" id="QDS86829.1"/>
    </source>
</evidence>
<dbReference type="KEGG" id="ruv:EC9_10040"/>
<name>A0A517LW49_9BACT</name>
<dbReference type="OrthoDB" id="285059at2"/>
<protein>
    <submittedName>
        <fullName evidence="1">Uncharacterized protein</fullName>
    </submittedName>
</protein>
<dbReference type="Proteomes" id="UP000319557">
    <property type="component" value="Chromosome"/>
</dbReference>
<keyword evidence="2" id="KW-1185">Reference proteome</keyword>
<dbReference type="RefSeq" id="WP_145342794.1">
    <property type="nucleotide sequence ID" value="NZ_CP036261.1"/>
</dbReference>
<gene>
    <name evidence="1" type="ORF">EC9_10040</name>
</gene>
<sequence length="73" mass="7913">MQQVKIFKSIESELDQLEVEINRWIARLHKKGGKVVKLEGNIAPKSGGGGAGPMSSFSASDVMVIILFEIDIA</sequence>
<organism evidence="1 2">
    <name type="scientific">Rosistilla ulvae</name>
    <dbReference type="NCBI Taxonomy" id="1930277"/>
    <lineage>
        <taxon>Bacteria</taxon>
        <taxon>Pseudomonadati</taxon>
        <taxon>Planctomycetota</taxon>
        <taxon>Planctomycetia</taxon>
        <taxon>Pirellulales</taxon>
        <taxon>Pirellulaceae</taxon>
        <taxon>Rosistilla</taxon>
    </lineage>
</organism>
<accession>A0A517LW49</accession>
<reference evidence="1 2" key="1">
    <citation type="submission" date="2019-02" db="EMBL/GenBank/DDBJ databases">
        <title>Deep-cultivation of Planctomycetes and their phenomic and genomic characterization uncovers novel biology.</title>
        <authorList>
            <person name="Wiegand S."/>
            <person name="Jogler M."/>
            <person name="Boedeker C."/>
            <person name="Pinto D."/>
            <person name="Vollmers J."/>
            <person name="Rivas-Marin E."/>
            <person name="Kohn T."/>
            <person name="Peeters S.H."/>
            <person name="Heuer A."/>
            <person name="Rast P."/>
            <person name="Oberbeckmann S."/>
            <person name="Bunk B."/>
            <person name="Jeske O."/>
            <person name="Meyerdierks A."/>
            <person name="Storesund J.E."/>
            <person name="Kallscheuer N."/>
            <person name="Luecker S."/>
            <person name="Lage O.M."/>
            <person name="Pohl T."/>
            <person name="Merkel B.J."/>
            <person name="Hornburger P."/>
            <person name="Mueller R.-W."/>
            <person name="Bruemmer F."/>
            <person name="Labrenz M."/>
            <person name="Spormann A.M."/>
            <person name="Op den Camp H."/>
            <person name="Overmann J."/>
            <person name="Amann R."/>
            <person name="Jetten M.S.M."/>
            <person name="Mascher T."/>
            <person name="Medema M.H."/>
            <person name="Devos D.P."/>
            <person name="Kaster A.-K."/>
            <person name="Ovreas L."/>
            <person name="Rohde M."/>
            <person name="Galperin M.Y."/>
            <person name="Jogler C."/>
        </authorList>
    </citation>
    <scope>NUCLEOTIDE SEQUENCE [LARGE SCALE GENOMIC DNA]</scope>
    <source>
        <strain evidence="1 2">EC9</strain>
    </source>
</reference>
<proteinExistence type="predicted"/>
<dbReference type="AlphaFoldDB" id="A0A517LW49"/>
<dbReference type="EMBL" id="CP036261">
    <property type="protein sequence ID" value="QDS86829.1"/>
    <property type="molecule type" value="Genomic_DNA"/>
</dbReference>